<dbReference type="Proteomes" id="UP000585970">
    <property type="component" value="Unassembled WGS sequence"/>
</dbReference>
<dbReference type="AlphaFoldDB" id="A0A840E0J7"/>
<accession>A0A840E0J7</accession>
<gene>
    <name evidence="1" type="ORF">GGR08_001583</name>
</gene>
<evidence type="ECO:0000313" key="1">
    <source>
        <dbReference type="EMBL" id="MBB4077255.1"/>
    </source>
</evidence>
<name>A0A840E0J7_9HYPH</name>
<organism evidence="1 2">
    <name type="scientific">Bartonella fuyuanensis</name>
    <dbReference type="NCBI Taxonomy" id="1460968"/>
    <lineage>
        <taxon>Bacteria</taxon>
        <taxon>Pseudomonadati</taxon>
        <taxon>Pseudomonadota</taxon>
        <taxon>Alphaproteobacteria</taxon>
        <taxon>Hyphomicrobiales</taxon>
        <taxon>Bartonellaceae</taxon>
        <taxon>Bartonella</taxon>
    </lineage>
</organism>
<dbReference type="EMBL" id="JACIFE010000035">
    <property type="protein sequence ID" value="MBB4077255.1"/>
    <property type="molecule type" value="Genomic_DNA"/>
</dbReference>
<reference evidence="1 2" key="1">
    <citation type="submission" date="2020-08" db="EMBL/GenBank/DDBJ databases">
        <title>Genomic Encyclopedia of Type Strains, Phase IV (KMG-IV): sequencing the most valuable type-strain genomes for metagenomic binning, comparative biology and taxonomic classification.</title>
        <authorList>
            <person name="Goeker M."/>
        </authorList>
    </citation>
    <scope>NUCLEOTIDE SEQUENCE [LARGE SCALE GENOMIC DNA]</scope>
    <source>
        <strain evidence="1 2">DSM 100694</strain>
    </source>
</reference>
<keyword evidence="2" id="KW-1185">Reference proteome</keyword>
<evidence type="ECO:0000313" key="2">
    <source>
        <dbReference type="Proteomes" id="UP000585970"/>
    </source>
</evidence>
<proteinExistence type="predicted"/>
<comment type="caution">
    <text evidence="1">The sequence shown here is derived from an EMBL/GenBank/DDBJ whole genome shotgun (WGS) entry which is preliminary data.</text>
</comment>
<sequence>MKQTLKLLSAVTLLGIAGCQFNKTPGGVFERVGEKWRY</sequence>
<protein>
    <submittedName>
        <fullName evidence="1">Uncharacterized protein</fullName>
    </submittedName>
</protein>
<dbReference type="PROSITE" id="PS51257">
    <property type="entry name" value="PROKAR_LIPOPROTEIN"/>
    <property type="match status" value="1"/>
</dbReference>